<sequence length="103" mass="12067">MIYSKLLNSPIEVEEGEWLPFLDVKVIRSNGTLKKKLFRKKTYAGIILIRSLGLTDADFWDEKLDKLTRIFLGNGYPNEVIQRNIRAMKSRWQNGDYDKSKDD</sequence>
<protein>
    <recommendedName>
        <fullName evidence="1">Helix-turn-helix domain-containing protein</fullName>
    </recommendedName>
</protein>
<comment type="caution">
    <text evidence="2">The sequence shown here is derived from an EMBL/GenBank/DDBJ whole genome shotgun (WGS) entry which is preliminary data.</text>
</comment>
<proteinExistence type="predicted"/>
<dbReference type="Proteomes" id="UP000784294">
    <property type="component" value="Unassembled WGS sequence"/>
</dbReference>
<name>A0A3S5ANC4_9PLAT</name>
<dbReference type="InterPro" id="IPR058912">
    <property type="entry name" value="HTH_animal"/>
</dbReference>
<evidence type="ECO:0000313" key="2">
    <source>
        <dbReference type="EMBL" id="VEL20906.1"/>
    </source>
</evidence>
<feature type="domain" description="Helix-turn-helix" evidence="1">
    <location>
        <begin position="48"/>
        <end position="86"/>
    </location>
</feature>
<keyword evidence="3" id="KW-1185">Reference proteome</keyword>
<reference evidence="2" key="1">
    <citation type="submission" date="2018-11" db="EMBL/GenBank/DDBJ databases">
        <authorList>
            <consortium name="Pathogen Informatics"/>
        </authorList>
    </citation>
    <scope>NUCLEOTIDE SEQUENCE</scope>
</reference>
<evidence type="ECO:0000259" key="1">
    <source>
        <dbReference type="Pfam" id="PF26215"/>
    </source>
</evidence>
<evidence type="ECO:0000313" key="3">
    <source>
        <dbReference type="Proteomes" id="UP000784294"/>
    </source>
</evidence>
<dbReference type="AlphaFoldDB" id="A0A3S5ANC4"/>
<dbReference type="EMBL" id="CAAALY010048538">
    <property type="protein sequence ID" value="VEL20906.1"/>
    <property type="molecule type" value="Genomic_DNA"/>
</dbReference>
<dbReference type="Pfam" id="PF26215">
    <property type="entry name" value="HTH_animal"/>
    <property type="match status" value="1"/>
</dbReference>
<gene>
    <name evidence="2" type="ORF">PXEA_LOCUS14346</name>
</gene>
<accession>A0A3S5ANC4</accession>
<organism evidence="2 3">
    <name type="scientific">Protopolystoma xenopodis</name>
    <dbReference type="NCBI Taxonomy" id="117903"/>
    <lineage>
        <taxon>Eukaryota</taxon>
        <taxon>Metazoa</taxon>
        <taxon>Spiralia</taxon>
        <taxon>Lophotrochozoa</taxon>
        <taxon>Platyhelminthes</taxon>
        <taxon>Monogenea</taxon>
        <taxon>Polyopisthocotylea</taxon>
        <taxon>Polystomatidea</taxon>
        <taxon>Polystomatidae</taxon>
        <taxon>Protopolystoma</taxon>
    </lineage>
</organism>